<dbReference type="Pfam" id="PF13376">
    <property type="entry name" value="OmdA"/>
    <property type="match status" value="1"/>
</dbReference>
<dbReference type="Gene3D" id="3.90.1150.200">
    <property type="match status" value="1"/>
</dbReference>
<evidence type="ECO:0000259" key="1">
    <source>
        <dbReference type="Pfam" id="PF08818"/>
    </source>
</evidence>
<sequence>MERYSPRIDEYIENSQDFAKPILHYIRETVHEFCPDIEEVIKWSFPHFTYKGKILCAMASFKQHCTFGFWLEKEMKTMMEITKNIEKSSMFSLGKITKVEDLPSKILLKHAVQEAMELIEMGVTIKKTAPSNIDPEIPDYFKMALKKNKRALEIFEKASPSFRKEYINWVVEAKTESTKNKRLEQAIEWISEGKGRNWKYEKK</sequence>
<gene>
    <name evidence="2" type="ORF">D1632_02965</name>
</gene>
<dbReference type="SUPFAM" id="SSF159888">
    <property type="entry name" value="YdhG-like"/>
    <property type="match status" value="1"/>
</dbReference>
<dbReference type="RefSeq" id="WP_122545754.1">
    <property type="nucleotide sequence ID" value="NZ_QWIV01000005.1"/>
</dbReference>
<evidence type="ECO:0000313" key="2">
    <source>
        <dbReference type="EMBL" id="RMZ60948.1"/>
    </source>
</evidence>
<accession>A0A3M7LDY0</accession>
<dbReference type="Proteomes" id="UP000267524">
    <property type="component" value="Unassembled WGS sequence"/>
</dbReference>
<name>A0A3M7LDY0_9FLAO</name>
<organism evidence="2 3">
    <name type="scientific">Chryseobacterium nematophagum</name>
    <dbReference type="NCBI Taxonomy" id="2305228"/>
    <lineage>
        <taxon>Bacteria</taxon>
        <taxon>Pseudomonadati</taxon>
        <taxon>Bacteroidota</taxon>
        <taxon>Flavobacteriia</taxon>
        <taxon>Flavobacteriales</taxon>
        <taxon>Weeksellaceae</taxon>
        <taxon>Chryseobacterium group</taxon>
        <taxon>Chryseobacterium</taxon>
    </lineage>
</organism>
<evidence type="ECO:0000313" key="3">
    <source>
        <dbReference type="Proteomes" id="UP000267524"/>
    </source>
</evidence>
<feature type="domain" description="YdhG-like" evidence="1">
    <location>
        <begin position="20"/>
        <end position="116"/>
    </location>
</feature>
<proteinExistence type="predicted"/>
<reference evidence="2 3" key="1">
    <citation type="submission" date="2018-08" db="EMBL/GenBank/DDBJ databases">
        <title>Chryseobacterium nematophagum: a novel matrix digesting pathogen of nematodes.</title>
        <authorList>
            <person name="Page A."/>
            <person name="Roberts M."/>
            <person name="Felix M.-A."/>
            <person name="Weir W."/>
        </authorList>
    </citation>
    <scope>NUCLEOTIDE SEQUENCE [LARGE SCALE GENOMIC DNA]</scope>
    <source>
        <strain evidence="2 3">JUb275</strain>
    </source>
</reference>
<dbReference type="InterPro" id="IPR014922">
    <property type="entry name" value="YdhG-like"/>
</dbReference>
<keyword evidence="3" id="KW-1185">Reference proteome</keyword>
<dbReference type="Pfam" id="PF08818">
    <property type="entry name" value="DUF1801"/>
    <property type="match status" value="1"/>
</dbReference>
<dbReference type="AlphaFoldDB" id="A0A3M7LDY0"/>
<comment type="caution">
    <text evidence="2">The sequence shown here is derived from an EMBL/GenBank/DDBJ whole genome shotgun (WGS) entry which is preliminary data.</text>
</comment>
<dbReference type="EMBL" id="QWIV01000005">
    <property type="protein sequence ID" value="RMZ60948.1"/>
    <property type="molecule type" value="Genomic_DNA"/>
</dbReference>
<protein>
    <recommendedName>
        <fullName evidence="1">YdhG-like domain-containing protein</fullName>
    </recommendedName>
</protein>